<dbReference type="AlphaFoldDB" id="A0A3M7RWD1"/>
<dbReference type="Proteomes" id="UP000276133">
    <property type="component" value="Unassembled WGS sequence"/>
</dbReference>
<dbReference type="EMBL" id="REGN01002515">
    <property type="protein sequence ID" value="RNA27645.1"/>
    <property type="molecule type" value="Genomic_DNA"/>
</dbReference>
<evidence type="ECO:0000313" key="2">
    <source>
        <dbReference type="EMBL" id="RNA27645.1"/>
    </source>
</evidence>
<gene>
    <name evidence="2" type="ORF">BpHYR1_014782</name>
</gene>
<name>A0A3M7RWD1_BRAPC</name>
<reference evidence="2 3" key="1">
    <citation type="journal article" date="2018" name="Sci. Rep.">
        <title>Genomic signatures of local adaptation to the degree of environmental predictability in rotifers.</title>
        <authorList>
            <person name="Franch-Gras L."/>
            <person name="Hahn C."/>
            <person name="Garcia-Roger E.M."/>
            <person name="Carmona M.J."/>
            <person name="Serra M."/>
            <person name="Gomez A."/>
        </authorList>
    </citation>
    <scope>NUCLEOTIDE SEQUENCE [LARGE SCALE GENOMIC DNA]</scope>
    <source>
        <strain evidence="2">HYR1</strain>
    </source>
</reference>
<evidence type="ECO:0000256" key="1">
    <source>
        <dbReference type="SAM" id="SignalP"/>
    </source>
</evidence>
<proteinExistence type="predicted"/>
<evidence type="ECO:0008006" key="4">
    <source>
        <dbReference type="Google" id="ProtNLM"/>
    </source>
</evidence>
<comment type="caution">
    <text evidence="2">The sequence shown here is derived from an EMBL/GenBank/DDBJ whole genome shotgun (WGS) entry which is preliminary data.</text>
</comment>
<protein>
    <recommendedName>
        <fullName evidence="4">Secreted protein</fullName>
    </recommendedName>
</protein>
<organism evidence="2 3">
    <name type="scientific">Brachionus plicatilis</name>
    <name type="common">Marine rotifer</name>
    <name type="synonym">Brachionus muelleri</name>
    <dbReference type="NCBI Taxonomy" id="10195"/>
    <lineage>
        <taxon>Eukaryota</taxon>
        <taxon>Metazoa</taxon>
        <taxon>Spiralia</taxon>
        <taxon>Gnathifera</taxon>
        <taxon>Rotifera</taxon>
        <taxon>Eurotatoria</taxon>
        <taxon>Monogononta</taxon>
        <taxon>Pseudotrocha</taxon>
        <taxon>Ploima</taxon>
        <taxon>Brachionidae</taxon>
        <taxon>Brachionus</taxon>
    </lineage>
</organism>
<sequence>MLLYLFLNFFLLGQFLRHWLISAFGEKDGTVLTGYRFRLGNNSGVDDQLDAVTSVSGRSHCSKRKILIGIINVFLNR</sequence>
<evidence type="ECO:0000313" key="3">
    <source>
        <dbReference type="Proteomes" id="UP000276133"/>
    </source>
</evidence>
<feature type="chain" id="PRO_5018240130" description="Secreted protein" evidence="1">
    <location>
        <begin position="26"/>
        <end position="77"/>
    </location>
</feature>
<feature type="signal peptide" evidence="1">
    <location>
        <begin position="1"/>
        <end position="25"/>
    </location>
</feature>
<keyword evidence="3" id="KW-1185">Reference proteome</keyword>
<keyword evidence="1" id="KW-0732">Signal</keyword>
<accession>A0A3M7RWD1</accession>